<evidence type="ECO:0008006" key="4">
    <source>
        <dbReference type="Google" id="ProtNLM"/>
    </source>
</evidence>
<feature type="repeat" description="TPR" evidence="1">
    <location>
        <begin position="597"/>
        <end position="630"/>
    </location>
</feature>
<sequence>MTEQEIKNRYAEICNNLAARRLKPAFDLLGKLISENGLGVYNDEYHNLEETYHFMLKYTVEGIQDPERQKVYRKLIVSVFELTDLVNEALRMRFSPSVEYEKKRIFKDTFIPDFSNYLAELENFYMLDEAPSDEVASLEAAQNHQQKVRRLFYHVWFRDKLTSEEEEALRTFLMSPVVLVAYKSFMVTALTLSLQRFFDKKKFTLLFDAYDLEEAETGQRALVGLLINFYKYDERMPFYPAVTGRLKILNENPEFKRNLERIIVQFIRSKETEKLQQRIRDEILPEMIKISPNLKDKINLDSLMEEGLSEDRNPDWEEIFKDSPELMDKMEEFSELQMEGADVFMGSFAMLKSFPFYAEMGNWFMPFFPENPEISSALDVTDEINIQLMEAIRRAPILCNSDKYSFCFSIQSLPNENREFMTQGIKAEMDQLKELEHDEELTQPGRMAEFISNQYIQDLYRFYKLFPRRGDFEDIFNWRFDFYNKIALGDILKEDPKVLKNIAEYYFAKNHFQEASEIFEHLLEQKKTGELYQKTAFCYQKTGDFEKALEGYLKADLYDINKIWNLKKIALCYRNLKQPAKALEYYQAAEKMDPESLNNLLNIGHCFLELDEFDEALKCYFKVEYLAPGNKKVWRPIAWCSFLTGKKEQAEKYFLKLVGDAPNKHDFMNMGHVQWSLGSRKEALDYYQKSISKDGFSETEFLEVFEEDLFHLLDQGVDKDDVPIMLDQLRYFLEE</sequence>
<dbReference type="PANTHER" id="PTHR12558:SF13">
    <property type="entry name" value="CELL DIVISION CYCLE PROTEIN 27 HOMOLOG"/>
    <property type="match status" value="1"/>
</dbReference>
<dbReference type="PROSITE" id="PS50005">
    <property type="entry name" value="TPR"/>
    <property type="match status" value="2"/>
</dbReference>
<dbReference type="Gene3D" id="1.25.40.10">
    <property type="entry name" value="Tetratricopeptide repeat domain"/>
    <property type="match status" value="1"/>
</dbReference>
<evidence type="ECO:0000313" key="2">
    <source>
        <dbReference type="EMBL" id="RIH65160.1"/>
    </source>
</evidence>
<dbReference type="SUPFAM" id="SSF48452">
    <property type="entry name" value="TPR-like"/>
    <property type="match status" value="1"/>
</dbReference>
<feature type="repeat" description="TPR" evidence="1">
    <location>
        <begin position="563"/>
        <end position="596"/>
    </location>
</feature>
<name>A0A399D415_9BACT</name>
<dbReference type="RefSeq" id="WP_119350082.1">
    <property type="nucleotide sequence ID" value="NZ_QWET01000007.1"/>
</dbReference>
<accession>A0A399D415</accession>
<keyword evidence="3" id="KW-1185">Reference proteome</keyword>
<comment type="caution">
    <text evidence="2">The sequence shown here is derived from an EMBL/GenBank/DDBJ whole genome shotgun (WGS) entry which is preliminary data.</text>
</comment>
<dbReference type="Pfam" id="PF13181">
    <property type="entry name" value="TPR_8"/>
    <property type="match status" value="2"/>
</dbReference>
<evidence type="ECO:0000313" key="3">
    <source>
        <dbReference type="Proteomes" id="UP000266441"/>
    </source>
</evidence>
<gene>
    <name evidence="2" type="ORF">D1164_11280</name>
</gene>
<proteinExistence type="predicted"/>
<dbReference type="SMART" id="SM00028">
    <property type="entry name" value="TPR"/>
    <property type="match status" value="4"/>
</dbReference>
<dbReference type="EMBL" id="QWET01000007">
    <property type="protein sequence ID" value="RIH65160.1"/>
    <property type="molecule type" value="Genomic_DNA"/>
</dbReference>
<dbReference type="OrthoDB" id="1108959at2"/>
<evidence type="ECO:0000256" key="1">
    <source>
        <dbReference type="PROSITE-ProRule" id="PRU00339"/>
    </source>
</evidence>
<dbReference type="PANTHER" id="PTHR12558">
    <property type="entry name" value="CELL DIVISION CYCLE 16,23,27"/>
    <property type="match status" value="1"/>
</dbReference>
<reference evidence="2 3" key="1">
    <citation type="journal article" date="2015" name="Int. J. Syst. Evol. Microbiol.">
        <title>Mariniphaga sediminis sp. nov., isolated from coastal sediment.</title>
        <authorList>
            <person name="Wang F.Q."/>
            <person name="Shen Q.Y."/>
            <person name="Chen G.J."/>
            <person name="Du Z.J."/>
        </authorList>
    </citation>
    <scope>NUCLEOTIDE SEQUENCE [LARGE SCALE GENOMIC DNA]</scope>
    <source>
        <strain evidence="2 3">SY21</strain>
    </source>
</reference>
<organism evidence="2 3">
    <name type="scientific">Mariniphaga sediminis</name>
    <dbReference type="NCBI Taxonomy" id="1628158"/>
    <lineage>
        <taxon>Bacteria</taxon>
        <taxon>Pseudomonadati</taxon>
        <taxon>Bacteroidota</taxon>
        <taxon>Bacteroidia</taxon>
        <taxon>Marinilabiliales</taxon>
        <taxon>Prolixibacteraceae</taxon>
        <taxon>Mariniphaga</taxon>
    </lineage>
</organism>
<protein>
    <recommendedName>
        <fullName evidence="4">Tetratricopeptide repeat protein</fullName>
    </recommendedName>
</protein>
<dbReference type="Proteomes" id="UP000266441">
    <property type="component" value="Unassembled WGS sequence"/>
</dbReference>
<dbReference type="AlphaFoldDB" id="A0A399D415"/>
<dbReference type="InterPro" id="IPR011990">
    <property type="entry name" value="TPR-like_helical_dom_sf"/>
</dbReference>
<dbReference type="InterPro" id="IPR019734">
    <property type="entry name" value="TPR_rpt"/>
</dbReference>
<keyword evidence="1" id="KW-0802">TPR repeat</keyword>